<dbReference type="AlphaFoldDB" id="A0A450Z5H6"/>
<evidence type="ECO:0008006" key="3">
    <source>
        <dbReference type="Google" id="ProtNLM"/>
    </source>
</evidence>
<dbReference type="PANTHER" id="PTHR38753:SF1">
    <property type="entry name" value="SLR1441 PROTEIN"/>
    <property type="match status" value="1"/>
</dbReference>
<dbReference type="PANTHER" id="PTHR38753">
    <property type="entry name" value="SLR1441 PROTEIN"/>
    <property type="match status" value="1"/>
</dbReference>
<name>A0A450Z5H6_9GAMM</name>
<evidence type="ECO:0000256" key="1">
    <source>
        <dbReference type="SAM" id="MobiDB-lite"/>
    </source>
</evidence>
<dbReference type="Gene3D" id="1.10.287.950">
    <property type="entry name" value="Methyl-accepting chemotaxis protein"/>
    <property type="match status" value="1"/>
</dbReference>
<proteinExistence type="predicted"/>
<feature type="compositionally biased region" description="Basic and acidic residues" evidence="1">
    <location>
        <begin position="24"/>
        <end position="84"/>
    </location>
</feature>
<feature type="compositionally biased region" description="Basic and acidic residues" evidence="1">
    <location>
        <begin position="92"/>
        <end position="118"/>
    </location>
</feature>
<organism evidence="2">
    <name type="scientific">Candidatus Kentrum sp. TC</name>
    <dbReference type="NCBI Taxonomy" id="2126339"/>
    <lineage>
        <taxon>Bacteria</taxon>
        <taxon>Pseudomonadati</taxon>
        <taxon>Pseudomonadota</taxon>
        <taxon>Gammaproteobacteria</taxon>
        <taxon>Candidatus Kentrum</taxon>
    </lineage>
</organism>
<dbReference type="InterPro" id="IPR011335">
    <property type="entry name" value="Restrct_endonuc-II-like"/>
</dbReference>
<reference evidence="2" key="1">
    <citation type="submission" date="2019-02" db="EMBL/GenBank/DDBJ databases">
        <authorList>
            <person name="Gruber-Vodicka R. H."/>
            <person name="Seah K. B. B."/>
        </authorList>
    </citation>
    <scope>NUCLEOTIDE SEQUENCE</scope>
    <source>
        <strain evidence="2">BECK_BZ123</strain>
    </source>
</reference>
<protein>
    <recommendedName>
        <fullName evidence="3">DUF3782 domain-containing protein</fullName>
    </recommendedName>
</protein>
<dbReference type="EMBL" id="CAADFS010000067">
    <property type="protein sequence ID" value="VFK49055.1"/>
    <property type="molecule type" value="Genomic_DNA"/>
</dbReference>
<accession>A0A450Z5H6</accession>
<evidence type="ECO:0000313" key="2">
    <source>
        <dbReference type="EMBL" id="VFK49055.1"/>
    </source>
</evidence>
<dbReference type="SUPFAM" id="SSF52980">
    <property type="entry name" value="Restriction endonuclease-like"/>
    <property type="match status" value="1"/>
</dbReference>
<feature type="region of interest" description="Disordered" evidence="1">
    <location>
        <begin position="24"/>
        <end position="118"/>
    </location>
</feature>
<sequence>MKAITYEEVLSLFRETENLIKKHAEEAARRSEEADRRSEEAARRSEEAARRSEEAARRSEEADRRSEEADRRSKELDRRFEESARQFGETRNLLREQSKETNRGFQETDRRMKETDRRMKETERMIKEQGRQIGGIGDKFGYFTEGLALPSMERILIEKFGMTSIMPRARNRKNGEEIEIDVLATANDEINLAIVVEVKSRVRMDAIEQLRKLVARFRDLYPEHEDKGIMGILTGIDWDRGVADKAREMGFLTASIRDEMFRLTVPENFQARRW</sequence>
<gene>
    <name evidence="2" type="ORF">BECKTC1821D_GA0114238_10672</name>
</gene>